<dbReference type="InterPro" id="IPR003715">
    <property type="entry name" value="Poly_export_N"/>
</dbReference>
<evidence type="ECO:0000313" key="8">
    <source>
        <dbReference type="Proteomes" id="UP000280091"/>
    </source>
</evidence>
<dbReference type="Gene3D" id="3.10.560.10">
    <property type="entry name" value="Outer membrane lipoprotein wza domain like"/>
    <property type="match status" value="6"/>
</dbReference>
<keyword evidence="3" id="KW-1133">Transmembrane helix</keyword>
<dbReference type="AlphaFoldDB" id="A0A495RSQ0"/>
<feature type="signal peptide" evidence="4">
    <location>
        <begin position="1"/>
        <end position="22"/>
    </location>
</feature>
<feature type="domain" description="Soluble ligand binding" evidence="6">
    <location>
        <begin position="591"/>
        <end position="636"/>
    </location>
</feature>
<feature type="transmembrane region" description="Helical" evidence="3">
    <location>
        <begin position="795"/>
        <end position="813"/>
    </location>
</feature>
<keyword evidence="3" id="KW-0472">Membrane</keyword>
<dbReference type="PANTHER" id="PTHR33619">
    <property type="entry name" value="POLYSACCHARIDE EXPORT PROTEIN GFCE-RELATED"/>
    <property type="match status" value="1"/>
</dbReference>
<dbReference type="Pfam" id="PF10531">
    <property type="entry name" value="SLBB"/>
    <property type="match status" value="4"/>
</dbReference>
<feature type="domain" description="Soluble ligand binding" evidence="6">
    <location>
        <begin position="494"/>
        <end position="541"/>
    </location>
</feature>
<sequence length="814" mass="89929">MRKIITVVVLFIAFFQSTTVVAQDLLKSTDLSMLKVDYLSDSDIAKIKTQLQTNNVTIEQAEPMALSKGMSATEFAKLKERLAMPATPSAVVKKDKNDSDSEDSATDKEDAFGRKQEKIVNTKVKDSLNALVFGSELFDTPTLNFEPNLKLATPMNYILGPGDELQVSVYGVQEFNASIPVSIEGKVTIQYVGQIAVSGMTIEAATQKIRAAIAGVYSTVRSGQSQVSVNLTRIRTIRVTLIGSKQPGNYSISSLATVYNALFLGGGPGKNGSYRNIELIRNNKVFTKVDIYDFLVNGDQSSNVGLKDNDVIRIPAYNQRVTVEGQVKRPGIFEMKTGETFEDLLSFASGFNEFAYTASVNVLQKTDREFKVRDIKASEYGTYKPLSGDVFRVTKILNRFENRIKIDGAVFRPDTYSFYEGMRISDLVLKADGLKEDAYTNRARIIRLQSDLTTEIVNVNLAKALSGDLEADVALKKEDVVTVYSILDFVDEFKITIDGEIKKPGIYDYYENLTLNDLLVEAGGLTGSASKRVEIARMIQSETIDDSNPNKAELFNIEITATNNEQAKNFALRPFDVVNIRKMAVYEKPEMVTVSGAVHYAGKYVLAGKKDRVYDVIQRAGGLTSVANVEGVRIKRPIQAKQIEDLENVNLNLGKKDSIQNKLEKKLKEDLKYATIPVDWKSIVKNPKSNTNVTLFPGDEIEVVPFNEGVKVTGNVLLTSEIPYDPSKGFRYYLNAAGGIDAKGWKKKAYIIYPNGKADVAGSFLFIRSYPRVVPGSQIIVPEKPEVKKMTAGEWVGIGSVISSLALLILTAFK</sequence>
<feature type="compositionally biased region" description="Basic and acidic residues" evidence="2">
    <location>
        <begin position="92"/>
        <end position="112"/>
    </location>
</feature>
<keyword evidence="3" id="KW-0812">Transmembrane</keyword>
<keyword evidence="1 4" id="KW-0732">Signal</keyword>
<dbReference type="OrthoDB" id="9808948at2"/>
<organism evidence="7 8">
    <name type="scientific">Flavobacterium limicola</name>
    <dbReference type="NCBI Taxonomy" id="180441"/>
    <lineage>
        <taxon>Bacteria</taxon>
        <taxon>Pseudomonadati</taxon>
        <taxon>Bacteroidota</taxon>
        <taxon>Flavobacteriia</taxon>
        <taxon>Flavobacteriales</taxon>
        <taxon>Flavobacteriaceae</taxon>
        <taxon>Flavobacterium</taxon>
    </lineage>
</organism>
<evidence type="ECO:0000256" key="3">
    <source>
        <dbReference type="SAM" id="Phobius"/>
    </source>
</evidence>
<dbReference type="InterPro" id="IPR049712">
    <property type="entry name" value="Poly_export"/>
</dbReference>
<dbReference type="EMBL" id="RBXA01000005">
    <property type="protein sequence ID" value="RKS89758.1"/>
    <property type="molecule type" value="Genomic_DNA"/>
</dbReference>
<dbReference type="Pfam" id="PF02563">
    <property type="entry name" value="Poly_export"/>
    <property type="match status" value="1"/>
</dbReference>
<feature type="domain" description="Polysaccharide export protein N-terminal" evidence="5">
    <location>
        <begin position="153"/>
        <end position="229"/>
    </location>
</feature>
<evidence type="ECO:0000259" key="5">
    <source>
        <dbReference type="Pfam" id="PF02563"/>
    </source>
</evidence>
<dbReference type="InterPro" id="IPR019554">
    <property type="entry name" value="Soluble_ligand-bd"/>
</dbReference>
<feature type="domain" description="Soluble ligand binding" evidence="6">
    <location>
        <begin position="320"/>
        <end position="365"/>
    </location>
</feature>
<evidence type="ECO:0000259" key="6">
    <source>
        <dbReference type="Pfam" id="PF10531"/>
    </source>
</evidence>
<protein>
    <submittedName>
        <fullName evidence="7">Protein involved in polysaccharide export with SLBB domain</fullName>
    </submittedName>
</protein>
<name>A0A495RSQ0_9FLAO</name>
<evidence type="ECO:0000313" key="7">
    <source>
        <dbReference type="EMBL" id="RKS89758.1"/>
    </source>
</evidence>
<feature type="domain" description="Soluble ligand binding" evidence="6">
    <location>
        <begin position="404"/>
        <end position="448"/>
    </location>
</feature>
<gene>
    <name evidence="7" type="ORF">BC952_2936</name>
</gene>
<dbReference type="RefSeq" id="WP_121366216.1">
    <property type="nucleotide sequence ID" value="NZ_RBXA01000005.1"/>
</dbReference>
<proteinExistence type="predicted"/>
<dbReference type="PANTHER" id="PTHR33619:SF3">
    <property type="entry name" value="POLYSACCHARIDE EXPORT PROTEIN GFCE-RELATED"/>
    <property type="match status" value="1"/>
</dbReference>
<accession>A0A495RSQ0</accession>
<comment type="caution">
    <text evidence="7">The sequence shown here is derived from an EMBL/GenBank/DDBJ whole genome shotgun (WGS) entry which is preliminary data.</text>
</comment>
<feature type="chain" id="PRO_5019787011" evidence="4">
    <location>
        <begin position="23"/>
        <end position="814"/>
    </location>
</feature>
<evidence type="ECO:0000256" key="1">
    <source>
        <dbReference type="ARBA" id="ARBA00022729"/>
    </source>
</evidence>
<evidence type="ECO:0000256" key="2">
    <source>
        <dbReference type="SAM" id="MobiDB-lite"/>
    </source>
</evidence>
<keyword evidence="8" id="KW-1185">Reference proteome</keyword>
<dbReference type="Gene3D" id="3.30.1950.10">
    <property type="entry name" value="wza like domain"/>
    <property type="match status" value="1"/>
</dbReference>
<evidence type="ECO:0000256" key="4">
    <source>
        <dbReference type="SAM" id="SignalP"/>
    </source>
</evidence>
<dbReference type="GO" id="GO:0015159">
    <property type="term" value="F:polysaccharide transmembrane transporter activity"/>
    <property type="evidence" value="ECO:0007669"/>
    <property type="project" value="InterPro"/>
</dbReference>
<feature type="region of interest" description="Disordered" evidence="2">
    <location>
        <begin position="87"/>
        <end position="112"/>
    </location>
</feature>
<reference evidence="7 8" key="1">
    <citation type="submission" date="2018-10" db="EMBL/GenBank/DDBJ databases">
        <title>Genomic Encyclopedia of Archaeal and Bacterial Type Strains, Phase II (KMG-II): from individual species to whole genera.</title>
        <authorList>
            <person name="Goeker M."/>
        </authorList>
    </citation>
    <scope>NUCLEOTIDE SEQUENCE [LARGE SCALE GENOMIC DNA]</scope>
    <source>
        <strain evidence="7 8">DSM 15094</strain>
    </source>
</reference>
<dbReference type="Proteomes" id="UP000280091">
    <property type="component" value="Unassembled WGS sequence"/>
</dbReference>